<organism evidence="2 3">
    <name type="scientific">Cerrena zonata</name>
    <dbReference type="NCBI Taxonomy" id="2478898"/>
    <lineage>
        <taxon>Eukaryota</taxon>
        <taxon>Fungi</taxon>
        <taxon>Dikarya</taxon>
        <taxon>Basidiomycota</taxon>
        <taxon>Agaricomycotina</taxon>
        <taxon>Agaricomycetes</taxon>
        <taxon>Polyporales</taxon>
        <taxon>Cerrenaceae</taxon>
        <taxon>Cerrena</taxon>
    </lineage>
</organism>
<dbReference type="AlphaFoldDB" id="A0AAW0GTX4"/>
<protein>
    <submittedName>
        <fullName evidence="2">Uncharacterized protein</fullName>
    </submittedName>
</protein>
<gene>
    <name evidence="2" type="ORF">QCA50_004450</name>
</gene>
<feature type="region of interest" description="Disordered" evidence="1">
    <location>
        <begin position="1"/>
        <end position="20"/>
    </location>
</feature>
<reference evidence="2 3" key="1">
    <citation type="submission" date="2022-09" db="EMBL/GenBank/DDBJ databases">
        <authorList>
            <person name="Palmer J.M."/>
        </authorList>
    </citation>
    <scope>NUCLEOTIDE SEQUENCE [LARGE SCALE GENOMIC DNA]</scope>
    <source>
        <strain evidence="2 3">DSM 7382</strain>
    </source>
</reference>
<keyword evidence="3" id="KW-1185">Reference proteome</keyword>
<proteinExistence type="predicted"/>
<evidence type="ECO:0000313" key="2">
    <source>
        <dbReference type="EMBL" id="KAK7692815.1"/>
    </source>
</evidence>
<dbReference type="Proteomes" id="UP001385951">
    <property type="component" value="Unassembled WGS sequence"/>
</dbReference>
<name>A0AAW0GTX4_9APHY</name>
<sequence>MNRDLEARRNDGDGEEAPGAGWWSRLKQTLQAGIAAMKKLIDRILGRNHEDRDRQTTVIQPIPPMVFPPYMDVRDAADTMMLPQPQPMPIIPPPGGLHMIAPAGQYLGTPVDEGRPDVRIGGVKSTNRPLRPK</sequence>
<feature type="compositionally biased region" description="Basic and acidic residues" evidence="1">
    <location>
        <begin position="1"/>
        <end position="12"/>
    </location>
</feature>
<feature type="compositionally biased region" description="Polar residues" evidence="1">
    <location>
        <begin position="124"/>
        <end position="133"/>
    </location>
</feature>
<accession>A0AAW0GTX4</accession>
<dbReference type="EMBL" id="JASBNA010000004">
    <property type="protein sequence ID" value="KAK7692815.1"/>
    <property type="molecule type" value="Genomic_DNA"/>
</dbReference>
<comment type="caution">
    <text evidence="2">The sequence shown here is derived from an EMBL/GenBank/DDBJ whole genome shotgun (WGS) entry which is preliminary data.</text>
</comment>
<evidence type="ECO:0000313" key="3">
    <source>
        <dbReference type="Proteomes" id="UP001385951"/>
    </source>
</evidence>
<feature type="region of interest" description="Disordered" evidence="1">
    <location>
        <begin position="108"/>
        <end position="133"/>
    </location>
</feature>
<evidence type="ECO:0000256" key="1">
    <source>
        <dbReference type="SAM" id="MobiDB-lite"/>
    </source>
</evidence>